<gene>
    <name evidence="9" type="ORF">PDIGIT_LOCUS11040</name>
</gene>
<feature type="region of interest" description="Disordered" evidence="6">
    <location>
        <begin position="1"/>
        <end position="31"/>
    </location>
</feature>
<dbReference type="PROSITE" id="PS00216">
    <property type="entry name" value="SUGAR_TRANSPORT_1"/>
    <property type="match status" value="1"/>
</dbReference>
<evidence type="ECO:0000256" key="2">
    <source>
        <dbReference type="ARBA" id="ARBA00022448"/>
    </source>
</evidence>
<feature type="transmembrane region" description="Helical" evidence="7">
    <location>
        <begin position="289"/>
        <end position="308"/>
    </location>
</feature>
<reference evidence="9" key="1">
    <citation type="submission" date="2023-01" db="EMBL/GenBank/DDBJ databases">
        <authorList>
            <person name="Van Ghelder C."/>
            <person name="Rancurel C."/>
        </authorList>
    </citation>
    <scope>NUCLEOTIDE SEQUENCE</scope>
    <source>
        <strain evidence="9">CNCM I-4278</strain>
    </source>
</reference>
<keyword evidence="4 7" id="KW-1133">Transmembrane helix</keyword>
<dbReference type="PANTHER" id="PTHR23501:SF109">
    <property type="entry name" value="MAJOR FACILITATOR SUPERFAMILY (MFS) PROFILE DOMAIN-CONTAINING PROTEIN-RELATED"/>
    <property type="match status" value="1"/>
</dbReference>
<feature type="transmembrane region" description="Helical" evidence="7">
    <location>
        <begin position="213"/>
        <end position="236"/>
    </location>
</feature>
<dbReference type="InterPro" id="IPR036259">
    <property type="entry name" value="MFS_trans_sf"/>
</dbReference>
<feature type="transmembrane region" description="Helical" evidence="7">
    <location>
        <begin position="366"/>
        <end position="387"/>
    </location>
</feature>
<feature type="domain" description="Major facilitator superfamily (MFS) profile" evidence="8">
    <location>
        <begin position="61"/>
        <end position="568"/>
    </location>
</feature>
<dbReference type="CDD" id="cd06179">
    <property type="entry name" value="MFS_TRI12_like"/>
    <property type="match status" value="1"/>
</dbReference>
<evidence type="ECO:0000256" key="6">
    <source>
        <dbReference type="SAM" id="MobiDB-lite"/>
    </source>
</evidence>
<feature type="transmembrane region" description="Helical" evidence="7">
    <location>
        <begin position="127"/>
        <end position="145"/>
    </location>
</feature>
<evidence type="ECO:0000256" key="3">
    <source>
        <dbReference type="ARBA" id="ARBA00022692"/>
    </source>
</evidence>
<accession>A0A9W4UKM3</accession>
<feature type="transmembrane region" description="Helical" evidence="7">
    <location>
        <begin position="57"/>
        <end position="77"/>
    </location>
</feature>
<dbReference type="AlphaFoldDB" id="A0A9W4UKM3"/>
<evidence type="ECO:0000256" key="4">
    <source>
        <dbReference type="ARBA" id="ARBA00022989"/>
    </source>
</evidence>
<evidence type="ECO:0000256" key="7">
    <source>
        <dbReference type="SAM" id="Phobius"/>
    </source>
</evidence>
<dbReference type="InterPro" id="IPR053791">
    <property type="entry name" value="MFS_Tri12-like"/>
</dbReference>
<dbReference type="PANTHER" id="PTHR23501">
    <property type="entry name" value="MAJOR FACILITATOR SUPERFAMILY"/>
    <property type="match status" value="1"/>
</dbReference>
<comment type="caution">
    <text evidence="9">The sequence shown here is derived from an EMBL/GenBank/DDBJ whole genome shotgun (WGS) entry which is preliminary data.</text>
</comment>
<dbReference type="Gene3D" id="1.20.1250.20">
    <property type="entry name" value="MFS general substrate transporter like domains"/>
    <property type="match status" value="1"/>
</dbReference>
<dbReference type="EMBL" id="CAOQHR010000007">
    <property type="protein sequence ID" value="CAI6337921.1"/>
    <property type="molecule type" value="Genomic_DNA"/>
</dbReference>
<comment type="subcellular location">
    <subcellularLocation>
        <location evidence="1">Membrane</location>
        <topology evidence="1">Multi-pass membrane protein</topology>
    </subcellularLocation>
</comment>
<name>A0A9W4UKM3_9PLEO</name>
<protein>
    <recommendedName>
        <fullName evidence="8">Major facilitator superfamily (MFS) profile domain-containing protein</fullName>
    </recommendedName>
</protein>
<evidence type="ECO:0000256" key="5">
    <source>
        <dbReference type="ARBA" id="ARBA00023136"/>
    </source>
</evidence>
<evidence type="ECO:0000313" key="10">
    <source>
        <dbReference type="Proteomes" id="UP001152607"/>
    </source>
</evidence>
<dbReference type="Proteomes" id="UP001152607">
    <property type="component" value="Unassembled WGS sequence"/>
</dbReference>
<keyword evidence="2" id="KW-0813">Transport</keyword>
<feature type="transmembrane region" description="Helical" evidence="7">
    <location>
        <begin position="97"/>
        <end position="115"/>
    </location>
</feature>
<feature type="transmembrane region" description="Helical" evidence="7">
    <location>
        <begin position="184"/>
        <end position="207"/>
    </location>
</feature>
<dbReference type="OrthoDB" id="4161376at2759"/>
<dbReference type="InterPro" id="IPR010573">
    <property type="entry name" value="MFS_Str1/Tri12-like"/>
</dbReference>
<feature type="compositionally biased region" description="Polar residues" evidence="6">
    <location>
        <begin position="9"/>
        <end position="30"/>
    </location>
</feature>
<proteinExistence type="predicted"/>
<dbReference type="Pfam" id="PF06609">
    <property type="entry name" value="TRI12"/>
    <property type="match status" value="1"/>
</dbReference>
<evidence type="ECO:0000256" key="1">
    <source>
        <dbReference type="ARBA" id="ARBA00004141"/>
    </source>
</evidence>
<keyword evidence="10" id="KW-1185">Reference proteome</keyword>
<dbReference type="PROSITE" id="PS50850">
    <property type="entry name" value="MFS"/>
    <property type="match status" value="1"/>
</dbReference>
<feature type="transmembrane region" description="Helical" evidence="7">
    <location>
        <begin position="399"/>
        <end position="418"/>
    </location>
</feature>
<evidence type="ECO:0000259" key="8">
    <source>
        <dbReference type="PROSITE" id="PS50850"/>
    </source>
</evidence>
<evidence type="ECO:0000313" key="9">
    <source>
        <dbReference type="EMBL" id="CAI6337921.1"/>
    </source>
</evidence>
<dbReference type="InterPro" id="IPR020846">
    <property type="entry name" value="MFS_dom"/>
</dbReference>
<feature type="transmembrane region" description="Helical" evidence="7">
    <location>
        <begin position="455"/>
        <end position="478"/>
    </location>
</feature>
<dbReference type="InterPro" id="IPR005829">
    <property type="entry name" value="Sugar_transporter_CS"/>
</dbReference>
<feature type="transmembrane region" description="Helical" evidence="7">
    <location>
        <begin position="424"/>
        <end position="448"/>
    </location>
</feature>
<sequence length="597" mass="63713">MATEKDVHGNTTSSPTTTDSQRGRVSSDSNGLHHDHVAAEAIGGRTGDLPEGYYRSWNFIGTVVATCLAQISGYLGWVLPANTLSLINASIGPSPNLIWVSISWTAGFAIGFTLVGRLSDIFGRRWFFIMASVLGIVGNCIGSSAQSIEGLIGTNSINGLAAAGQLSFHIILGELVPNSLRGPVNAFVLSTSIPFAVFGPPVARAFYENTALQWRWCYILGVIVNTLAVILYFFFYHPPTYEMLHIGGKSKLKQLKTLDWIGIFLFSTGLVVFLIGMNWGGGSYPWKSAHVLGALFAGFFTLVAFCFWEAYSGLEYPLIPMRLFKNVEYDAIVACASLAAVVYYANTVIWPTMIGALFTTDVVKTGWLSCAVGGGLLLGQILGGAGVRYLPRMKLQMTAASLITVAFVAALAASNSSTETMTTALLLLGTIGAGYVENLTLSTTAYLWDPADMGLVTGVMGAIRTAISAIATSMYSSILTTESAKYIPRYVTPAALDAGLPSSSLPSLFAGITAGNLSAVQGMTPEIATGVDVAVKHAYSLAFRTVFLCTLPFGVLLLIAAVLSPNVEKYLTDEVARKLHGSEEKEAEVERKEIVEE</sequence>
<keyword evidence="3 7" id="KW-0812">Transmembrane</keyword>
<organism evidence="9 10">
    <name type="scientific">Periconia digitata</name>
    <dbReference type="NCBI Taxonomy" id="1303443"/>
    <lineage>
        <taxon>Eukaryota</taxon>
        <taxon>Fungi</taxon>
        <taxon>Dikarya</taxon>
        <taxon>Ascomycota</taxon>
        <taxon>Pezizomycotina</taxon>
        <taxon>Dothideomycetes</taxon>
        <taxon>Pleosporomycetidae</taxon>
        <taxon>Pleosporales</taxon>
        <taxon>Massarineae</taxon>
        <taxon>Periconiaceae</taxon>
        <taxon>Periconia</taxon>
    </lineage>
</organism>
<feature type="transmembrane region" description="Helical" evidence="7">
    <location>
        <begin position="541"/>
        <end position="563"/>
    </location>
</feature>
<dbReference type="GO" id="GO:0005886">
    <property type="term" value="C:plasma membrane"/>
    <property type="evidence" value="ECO:0007669"/>
    <property type="project" value="TreeGrafter"/>
</dbReference>
<feature type="transmembrane region" description="Helical" evidence="7">
    <location>
        <begin position="329"/>
        <end position="346"/>
    </location>
</feature>
<dbReference type="GO" id="GO:0022857">
    <property type="term" value="F:transmembrane transporter activity"/>
    <property type="evidence" value="ECO:0007669"/>
    <property type="project" value="InterPro"/>
</dbReference>
<dbReference type="SUPFAM" id="SSF103473">
    <property type="entry name" value="MFS general substrate transporter"/>
    <property type="match status" value="2"/>
</dbReference>
<feature type="transmembrane region" description="Helical" evidence="7">
    <location>
        <begin position="257"/>
        <end position="277"/>
    </location>
</feature>
<keyword evidence="5 7" id="KW-0472">Membrane</keyword>